<evidence type="ECO:0000313" key="2">
    <source>
        <dbReference type="Proteomes" id="UP000320888"/>
    </source>
</evidence>
<dbReference type="InterPro" id="IPR026467">
    <property type="entry name" value="Ser/Gly_Cys_C_dom"/>
</dbReference>
<protein>
    <submittedName>
        <fullName evidence="1">TIGR04222 domain-containing membrane protein</fullName>
    </submittedName>
</protein>
<reference evidence="1 2" key="1">
    <citation type="submission" date="2019-07" db="EMBL/GenBank/DDBJ databases">
        <title>Draft genome for Streptomyces benahoarensis MZ03-48.</title>
        <authorList>
            <person name="Gonzalez-Pimentel J.L."/>
        </authorList>
    </citation>
    <scope>NUCLEOTIDE SEQUENCE [LARGE SCALE GENOMIC DNA]</scope>
    <source>
        <strain evidence="1 2">MZ03-48</strain>
    </source>
</reference>
<evidence type="ECO:0000313" key="1">
    <source>
        <dbReference type="EMBL" id="TSB42454.1"/>
    </source>
</evidence>
<dbReference type="RefSeq" id="WP_143945124.1">
    <property type="nucleotide sequence ID" value="NZ_VKLS01000082.1"/>
</dbReference>
<organism evidence="1 2">
    <name type="scientific">Streptomyces benahoarensis</name>
    <dbReference type="NCBI Taxonomy" id="2595054"/>
    <lineage>
        <taxon>Bacteria</taxon>
        <taxon>Bacillati</taxon>
        <taxon>Actinomycetota</taxon>
        <taxon>Actinomycetes</taxon>
        <taxon>Kitasatosporales</taxon>
        <taxon>Streptomycetaceae</taxon>
        <taxon>Streptomyces</taxon>
    </lineage>
</organism>
<name>A0A553ZLT8_9ACTN</name>
<dbReference type="Proteomes" id="UP000320888">
    <property type="component" value="Unassembled WGS sequence"/>
</dbReference>
<proteinExistence type="predicted"/>
<dbReference type="AlphaFoldDB" id="A0A553ZLT8"/>
<dbReference type="NCBIfam" id="TIGR04222">
    <property type="entry name" value="near_uncomplex"/>
    <property type="match status" value="1"/>
</dbReference>
<keyword evidence="2" id="KW-1185">Reference proteome</keyword>
<dbReference type="EMBL" id="VKLS01000082">
    <property type="protein sequence ID" value="TSB42454.1"/>
    <property type="molecule type" value="Genomic_DNA"/>
</dbReference>
<accession>A0A553ZLT8</accession>
<feature type="non-terminal residue" evidence="1">
    <location>
        <position position="1"/>
    </location>
</feature>
<comment type="caution">
    <text evidence="1">The sequence shown here is derived from an EMBL/GenBank/DDBJ whole genome shotgun (WGS) entry which is preliminary data.</text>
</comment>
<gene>
    <name evidence="1" type="ORF">FNZ23_09885</name>
</gene>
<sequence>APHGPTLYETAFLAGGPDRVADVTLVSMAQQRRLLLAHTGWATVVDPIGRDAVECAVLTAIGSDGQRRIPAIRNGLAATEALRSLTARLVAAGLAPSADPYGGLGEALRQVRAATLVVLLAAAAAVWQAPPERATGPLLGWFALPLVLTAGTWAMARAEYRPAARWATEAGAGRLRRAATSAPPAAPGEALTALALHGPRALDDPALRSALHSSGV</sequence>